<organism evidence="2 3">
    <name type="scientific">Dolichospermum planctonicum</name>
    <dbReference type="NCBI Taxonomy" id="136072"/>
    <lineage>
        <taxon>Bacteria</taxon>
        <taxon>Bacillati</taxon>
        <taxon>Cyanobacteriota</taxon>
        <taxon>Cyanophyceae</taxon>
        <taxon>Nostocales</taxon>
        <taxon>Aphanizomenonaceae</taxon>
        <taxon>Dolichospermum</taxon>
    </lineage>
</organism>
<proteinExistence type="inferred from homology"/>
<accession>A0A480A946</accession>
<comment type="caution">
    <text evidence="2">The sequence shown here is derived from an EMBL/GenBank/DDBJ whole genome shotgun (WGS) entry which is preliminary data.</text>
</comment>
<evidence type="ECO:0000313" key="2">
    <source>
        <dbReference type="EMBL" id="GCL41052.1"/>
    </source>
</evidence>
<dbReference type="PANTHER" id="PTHR47505">
    <property type="entry name" value="DNA UTILIZATION PROTEIN YHGH"/>
    <property type="match status" value="1"/>
</dbReference>
<dbReference type="PANTHER" id="PTHR47505:SF1">
    <property type="entry name" value="DNA UTILIZATION PROTEIN YHGH"/>
    <property type="match status" value="1"/>
</dbReference>
<evidence type="ECO:0000256" key="1">
    <source>
        <dbReference type="ARBA" id="ARBA00008007"/>
    </source>
</evidence>
<name>A0A480A946_9CYAN</name>
<dbReference type="OrthoDB" id="9779910at2"/>
<comment type="similarity">
    <text evidence="1">Belongs to the ComF/GntX family.</text>
</comment>
<gene>
    <name evidence="2" type="ORF">NIES80_07450</name>
</gene>
<dbReference type="CDD" id="cd06223">
    <property type="entry name" value="PRTases_typeI"/>
    <property type="match status" value="1"/>
</dbReference>
<dbReference type="InterPro" id="IPR000836">
    <property type="entry name" value="PRTase_dom"/>
</dbReference>
<protein>
    <submittedName>
        <fullName evidence="2">Uncharacterized protein</fullName>
    </submittedName>
</protein>
<dbReference type="AlphaFoldDB" id="A0A480A946"/>
<dbReference type="Gene3D" id="3.40.50.2020">
    <property type="match status" value="1"/>
</dbReference>
<dbReference type="RefSeq" id="WP_137906820.1">
    <property type="nucleotide sequence ID" value="NZ_BJCF01000005.1"/>
</dbReference>
<dbReference type="Proteomes" id="UP000299367">
    <property type="component" value="Unassembled WGS sequence"/>
</dbReference>
<dbReference type="InterPro" id="IPR029057">
    <property type="entry name" value="PRTase-like"/>
</dbReference>
<dbReference type="InterPro" id="IPR051910">
    <property type="entry name" value="ComF/GntX_DNA_util-trans"/>
</dbReference>
<sequence>MMNIFQNLLNLFLQSDCPLCQRSTARELCPYCTRQVQSCHQQNPAYLWKQPLPIFVWGNYGGGVKRAIAALKYKNQPQIGYLLGKWLGESWLLNSPQPQKQLLVVPIPMHPKKQKQRGFNQAALIAEGFCHVTGYKLKVNGLERIKETEAQFSLSAVQRQENLANAFVIGKDLRRPPNIPILLVDDIYTTGATVKAAVKTLEIHQIKVLGVAAVATTNKEKK</sequence>
<evidence type="ECO:0000313" key="3">
    <source>
        <dbReference type="Proteomes" id="UP000299367"/>
    </source>
</evidence>
<dbReference type="EMBL" id="BJCF01000005">
    <property type="protein sequence ID" value="GCL41052.1"/>
    <property type="molecule type" value="Genomic_DNA"/>
</dbReference>
<dbReference type="SUPFAM" id="SSF53271">
    <property type="entry name" value="PRTase-like"/>
    <property type="match status" value="1"/>
</dbReference>
<reference evidence="3" key="1">
    <citation type="submission" date="2019-02" db="EMBL/GenBank/DDBJ databases">
        <title>Draft genome sequence of Dolichospermum planctonicum NIES-80.</title>
        <authorList>
            <person name="Yamaguchi H."/>
            <person name="Suzuki S."/>
            <person name="Kawachi M."/>
        </authorList>
    </citation>
    <scope>NUCLEOTIDE SEQUENCE [LARGE SCALE GENOMIC DNA]</scope>
    <source>
        <strain evidence="3">NIES-80</strain>
    </source>
</reference>